<dbReference type="GO" id="GO:0007165">
    <property type="term" value="P:signal transduction"/>
    <property type="evidence" value="ECO:0007669"/>
    <property type="project" value="InterPro"/>
</dbReference>
<evidence type="ECO:0000313" key="2">
    <source>
        <dbReference type="EMBL" id="CAB3978440.1"/>
    </source>
</evidence>
<dbReference type="Pfam" id="PF13676">
    <property type="entry name" value="TIR_2"/>
    <property type="match status" value="2"/>
</dbReference>
<dbReference type="EMBL" id="CACRXK020000113">
    <property type="protein sequence ID" value="CAB3978440.1"/>
    <property type="molecule type" value="Genomic_DNA"/>
</dbReference>
<sequence>MGHSVSKGRRAAQNDSLVRDVTYLREQISKHEKAYEELQLEHEQLKDKVNKQDQEFEKVKEENMHLKKALSLASVTLESEVVSQAEIKPKIDETSDTDSGVNVEQSRHLKVGDKVLSLHKSWSYYTATIDSFDVKTLMYTVNWDDGDRSGRVQKYFNVALNRTPGEDEIGMGTLVLFPQGQYAGTEGNNSGGIRYHQGRITRVYKGRIGKKLYDGVHTKGVNDGKWVTFQGYSYEFKGLMRKDLRVSPNILDILNAQGMHMDSSSEMGHEVATPDNDESAYDVFISYSKLNSNLALENGEVGAGALGKSVEEQKALNGQSCDPRWIKQQLVKQGLRVWMDESRQPIELNKVVNVMKRCQIIISCISNEYANSDNTRMELQFAKKTIKKSILPIVVGGGEWEWQLTVVGLLIAGELYIDFTDSSKATAKMEQLVEALAKYVHVQERSFQESPTKSIVTTKAPEVFISYCWTNSMTAYEAKEVKQYVGNGYNDPRRIYADLAKRNINGWIDIHQLTSAAAESIGMFEVIAKGLSSAKLVLVFVSDEYSESDNCRMEFQFALKSLKKKVVPIIVGTGDKWSNTIIGMLVSGCDVGTIDMREIEEGGYERKLEEVIQYCSVVQDASYQTPGKERTYRAPTIGDKVISHHFKWSYFPATIVAFDKTTFEYTVDWDDGDPSGRHECYKNVALNSVPRSDEIAVGTIVFFPQGSYSGSEGNNTGGVRYHQGKVTKVHKNISGETLYDGQHTKGESDGKWITYKGYNYQFSGMRLRDLRIAPNAMDAMMAIERQAEQS</sequence>
<keyword evidence="3" id="KW-1185">Reference proteome</keyword>
<dbReference type="AlphaFoldDB" id="A0A7D9D6V2"/>
<gene>
    <name evidence="2" type="ORF">PACLA_8A085534</name>
</gene>
<dbReference type="SUPFAM" id="SSF52200">
    <property type="entry name" value="Toll/Interleukin receptor TIR domain"/>
    <property type="match status" value="2"/>
</dbReference>
<dbReference type="OrthoDB" id="10252328at2759"/>
<dbReference type="PANTHER" id="PTHR47508:SF1">
    <property type="entry name" value="NON-SPECIFIC SERINE_THREONINE PROTEIN KINASE"/>
    <property type="match status" value="1"/>
</dbReference>
<dbReference type="Gene3D" id="2.30.30.140">
    <property type="match status" value="1"/>
</dbReference>
<protein>
    <submittedName>
        <fullName evidence="2">Probable serine threonine- kinase pats1</fullName>
    </submittedName>
</protein>
<dbReference type="GO" id="GO:0016301">
    <property type="term" value="F:kinase activity"/>
    <property type="evidence" value="ECO:0007669"/>
    <property type="project" value="UniProtKB-KW"/>
</dbReference>
<reference evidence="2" key="1">
    <citation type="submission" date="2020-04" db="EMBL/GenBank/DDBJ databases">
        <authorList>
            <person name="Alioto T."/>
            <person name="Alioto T."/>
            <person name="Gomez Garrido J."/>
        </authorList>
    </citation>
    <scope>NUCLEOTIDE SEQUENCE</scope>
    <source>
        <strain evidence="2">A484AB</strain>
    </source>
</reference>
<keyword evidence="2" id="KW-0418">Kinase</keyword>
<dbReference type="PANTHER" id="PTHR47508">
    <property type="entry name" value="SAM DOMAIN-CONTAINING PROTEIN-RELATED"/>
    <property type="match status" value="1"/>
</dbReference>
<organism evidence="2 3">
    <name type="scientific">Paramuricea clavata</name>
    <name type="common">Red gorgonian</name>
    <name type="synonym">Violescent sea-whip</name>
    <dbReference type="NCBI Taxonomy" id="317549"/>
    <lineage>
        <taxon>Eukaryota</taxon>
        <taxon>Metazoa</taxon>
        <taxon>Cnidaria</taxon>
        <taxon>Anthozoa</taxon>
        <taxon>Octocorallia</taxon>
        <taxon>Malacalcyonacea</taxon>
        <taxon>Plexauridae</taxon>
        <taxon>Paramuricea</taxon>
    </lineage>
</organism>
<accession>A0A7D9D6V2</accession>
<dbReference type="InterPro" id="IPR035897">
    <property type="entry name" value="Toll_tir_struct_dom_sf"/>
</dbReference>
<feature type="domain" description="TIR" evidence="1">
    <location>
        <begin position="324"/>
        <end position="433"/>
    </location>
</feature>
<dbReference type="Gene3D" id="3.40.50.10140">
    <property type="entry name" value="Toll/interleukin-1 receptor homology (TIR) domain"/>
    <property type="match status" value="2"/>
</dbReference>
<evidence type="ECO:0000259" key="1">
    <source>
        <dbReference type="Pfam" id="PF13676"/>
    </source>
</evidence>
<dbReference type="Proteomes" id="UP001152795">
    <property type="component" value="Unassembled WGS sequence"/>
</dbReference>
<name>A0A7D9D6V2_PARCT</name>
<keyword evidence="2" id="KW-0808">Transferase</keyword>
<proteinExistence type="predicted"/>
<feature type="domain" description="TIR" evidence="1">
    <location>
        <begin position="493"/>
        <end position="597"/>
    </location>
</feature>
<comment type="caution">
    <text evidence="2">The sequence shown here is derived from an EMBL/GenBank/DDBJ whole genome shotgun (WGS) entry which is preliminary data.</text>
</comment>
<evidence type="ECO:0000313" key="3">
    <source>
        <dbReference type="Proteomes" id="UP001152795"/>
    </source>
</evidence>
<dbReference type="InterPro" id="IPR000157">
    <property type="entry name" value="TIR_dom"/>
</dbReference>